<dbReference type="GO" id="GO:0006310">
    <property type="term" value="P:DNA recombination"/>
    <property type="evidence" value="ECO:0007669"/>
    <property type="project" value="InterPro"/>
</dbReference>
<dbReference type="Pfam" id="PF14520">
    <property type="entry name" value="HHH_5"/>
    <property type="match status" value="1"/>
</dbReference>
<dbReference type="EMBL" id="LNQE01001598">
    <property type="protein sequence ID" value="KUG14979.1"/>
    <property type="molecule type" value="Genomic_DNA"/>
</dbReference>
<reference evidence="7" key="1">
    <citation type="journal article" date="2015" name="Proc. Natl. Acad. Sci. U.S.A.">
        <title>Networks of energetic and metabolic interactions define dynamics in microbial communities.</title>
        <authorList>
            <person name="Embree M."/>
            <person name="Liu J.K."/>
            <person name="Al-Bassam M.M."/>
            <person name="Zengler K."/>
        </authorList>
    </citation>
    <scope>NUCLEOTIDE SEQUENCE</scope>
</reference>
<dbReference type="GO" id="GO:0009378">
    <property type="term" value="F:four-way junction helicase activity"/>
    <property type="evidence" value="ECO:0007669"/>
    <property type="project" value="InterPro"/>
</dbReference>
<dbReference type="GO" id="GO:0003677">
    <property type="term" value="F:DNA binding"/>
    <property type="evidence" value="ECO:0007669"/>
    <property type="project" value="UniProtKB-KW"/>
</dbReference>
<evidence type="ECO:0000256" key="3">
    <source>
        <dbReference type="ARBA" id="ARBA00023125"/>
    </source>
</evidence>
<sequence>MIALLSGTVAWCGDGVVVIDVSGVGFEVHMTDRAIRELSGVSGDVRVHTHLAVRDGEPFLYGFLSRSEVELFRMLISVTRVGPVLALTILSQISIPEFVGAILAEDAKVLTGISGIGEKSAKRLILELGDKMKKKAAGLCAGLPAGGDPVRRDAESALVALGFSQKESAGAVDLVLRERTSPDVSSLVRAALSVLRER</sequence>
<dbReference type="Gene3D" id="1.10.150.20">
    <property type="entry name" value="5' to 3' exonuclease, C-terminal subdomain"/>
    <property type="match status" value="1"/>
</dbReference>
<dbReference type="SUPFAM" id="SSF46929">
    <property type="entry name" value="DNA helicase RuvA subunit, C-terminal domain"/>
    <property type="match status" value="1"/>
</dbReference>
<dbReference type="InterPro" id="IPR036267">
    <property type="entry name" value="RuvA_C_sf"/>
</dbReference>
<dbReference type="InterPro" id="IPR013849">
    <property type="entry name" value="DNA_helicase_Holl-junc_RuvA_I"/>
</dbReference>
<evidence type="ECO:0000313" key="7">
    <source>
        <dbReference type="EMBL" id="KUG14979.1"/>
    </source>
</evidence>
<dbReference type="HAMAP" id="MF_00031">
    <property type="entry name" value="DNA_HJ_migration_RuvA"/>
    <property type="match status" value="1"/>
</dbReference>
<accession>A0A0W8F3L0</accession>
<dbReference type="SUPFAM" id="SSF47781">
    <property type="entry name" value="RuvA domain 2-like"/>
    <property type="match status" value="1"/>
</dbReference>
<dbReference type="Gene3D" id="2.40.50.140">
    <property type="entry name" value="Nucleic acid-binding proteins"/>
    <property type="match status" value="1"/>
</dbReference>
<dbReference type="AlphaFoldDB" id="A0A0W8F3L0"/>
<comment type="caution">
    <text evidence="7">The sequence shown here is derived from an EMBL/GenBank/DDBJ whole genome shotgun (WGS) entry which is preliminary data.</text>
</comment>
<feature type="domain" description="Holliday junction DNA helicase RuvA C-terminal" evidence="6">
    <location>
        <begin position="150"/>
        <end position="193"/>
    </location>
</feature>
<evidence type="ECO:0000259" key="6">
    <source>
        <dbReference type="Pfam" id="PF07499"/>
    </source>
</evidence>
<keyword evidence="7" id="KW-0547">Nucleotide-binding</keyword>
<organism evidence="7">
    <name type="scientific">hydrocarbon metagenome</name>
    <dbReference type="NCBI Taxonomy" id="938273"/>
    <lineage>
        <taxon>unclassified sequences</taxon>
        <taxon>metagenomes</taxon>
        <taxon>ecological metagenomes</taxon>
    </lineage>
</organism>
<keyword evidence="2" id="KW-0227">DNA damage</keyword>
<keyword evidence="4" id="KW-0234">DNA repair</keyword>
<evidence type="ECO:0000256" key="4">
    <source>
        <dbReference type="ARBA" id="ARBA00023204"/>
    </source>
</evidence>
<gene>
    <name evidence="7" type="ORF">ASZ90_015379</name>
</gene>
<evidence type="ECO:0000256" key="1">
    <source>
        <dbReference type="ARBA" id="ARBA00022490"/>
    </source>
</evidence>
<protein>
    <submittedName>
        <fullName evidence="7">Holliday junction dna helicase ruva</fullName>
    </submittedName>
</protein>
<keyword evidence="1" id="KW-0963">Cytoplasm</keyword>
<evidence type="ECO:0000259" key="5">
    <source>
        <dbReference type="Pfam" id="PF01330"/>
    </source>
</evidence>
<keyword evidence="7" id="KW-0067">ATP-binding</keyword>
<dbReference type="InterPro" id="IPR000085">
    <property type="entry name" value="RuvA"/>
</dbReference>
<dbReference type="Pfam" id="PF01330">
    <property type="entry name" value="RuvA_N"/>
    <property type="match status" value="1"/>
</dbReference>
<evidence type="ECO:0000256" key="2">
    <source>
        <dbReference type="ARBA" id="ARBA00022763"/>
    </source>
</evidence>
<feature type="domain" description="DNA helicase Holliday junction RuvA type" evidence="5">
    <location>
        <begin position="1"/>
        <end position="62"/>
    </location>
</feature>
<proteinExistence type="inferred from homology"/>
<dbReference type="InterPro" id="IPR012340">
    <property type="entry name" value="NA-bd_OB-fold"/>
</dbReference>
<keyword evidence="7" id="KW-0347">Helicase</keyword>
<keyword evidence="3" id="KW-0238">DNA-binding</keyword>
<dbReference type="GO" id="GO:0005524">
    <property type="term" value="F:ATP binding"/>
    <property type="evidence" value="ECO:0007669"/>
    <property type="project" value="InterPro"/>
</dbReference>
<dbReference type="InterPro" id="IPR010994">
    <property type="entry name" value="RuvA_2-like"/>
</dbReference>
<dbReference type="GO" id="GO:0006281">
    <property type="term" value="P:DNA repair"/>
    <property type="evidence" value="ECO:0007669"/>
    <property type="project" value="UniProtKB-KW"/>
</dbReference>
<name>A0A0W8F3L0_9ZZZZ</name>
<dbReference type="Gene3D" id="1.10.8.10">
    <property type="entry name" value="DNA helicase RuvA subunit, C-terminal domain"/>
    <property type="match status" value="1"/>
</dbReference>
<dbReference type="InterPro" id="IPR011114">
    <property type="entry name" value="RuvA_C"/>
</dbReference>
<dbReference type="Pfam" id="PF07499">
    <property type="entry name" value="RuvA_C"/>
    <property type="match status" value="1"/>
</dbReference>
<keyword evidence="7" id="KW-0378">Hydrolase</keyword>
<dbReference type="CDD" id="cd14332">
    <property type="entry name" value="UBA_RuvA_C"/>
    <property type="match status" value="1"/>
</dbReference>
<dbReference type="NCBIfam" id="TIGR00084">
    <property type="entry name" value="ruvA"/>
    <property type="match status" value="1"/>
</dbReference>
<dbReference type="GO" id="GO:0009379">
    <property type="term" value="C:Holliday junction helicase complex"/>
    <property type="evidence" value="ECO:0007669"/>
    <property type="project" value="InterPro"/>
</dbReference>
<dbReference type="SUPFAM" id="SSF50249">
    <property type="entry name" value="Nucleic acid-binding proteins"/>
    <property type="match status" value="1"/>
</dbReference>